<dbReference type="WBParaSite" id="nRc.2.0.1.t27914-RA">
    <property type="protein sequence ID" value="nRc.2.0.1.t27914-RA"/>
    <property type="gene ID" value="nRc.2.0.1.g27914"/>
</dbReference>
<dbReference type="AlphaFoldDB" id="A0A915JNU2"/>
<organism evidence="1 2">
    <name type="scientific">Romanomermis culicivorax</name>
    <name type="common">Nematode worm</name>
    <dbReference type="NCBI Taxonomy" id="13658"/>
    <lineage>
        <taxon>Eukaryota</taxon>
        <taxon>Metazoa</taxon>
        <taxon>Ecdysozoa</taxon>
        <taxon>Nematoda</taxon>
        <taxon>Enoplea</taxon>
        <taxon>Dorylaimia</taxon>
        <taxon>Mermithida</taxon>
        <taxon>Mermithoidea</taxon>
        <taxon>Mermithidae</taxon>
        <taxon>Romanomermis</taxon>
    </lineage>
</organism>
<sequence>MWMTGPVIVAVLVAERNGMQSTQRNRTKVNYCCFSFNFRFKQQFSSLPVYGSSSLDFQSSFLS</sequence>
<name>A0A915JNU2_ROMCU</name>
<proteinExistence type="predicted"/>
<keyword evidence="1" id="KW-1185">Reference proteome</keyword>
<protein>
    <submittedName>
        <fullName evidence="2">Secreted protein</fullName>
    </submittedName>
</protein>
<evidence type="ECO:0000313" key="2">
    <source>
        <dbReference type="WBParaSite" id="nRc.2.0.1.t27914-RA"/>
    </source>
</evidence>
<dbReference type="Proteomes" id="UP000887565">
    <property type="component" value="Unplaced"/>
</dbReference>
<accession>A0A915JNU2</accession>
<reference evidence="2" key="1">
    <citation type="submission" date="2022-11" db="UniProtKB">
        <authorList>
            <consortium name="WormBaseParasite"/>
        </authorList>
    </citation>
    <scope>IDENTIFICATION</scope>
</reference>
<evidence type="ECO:0000313" key="1">
    <source>
        <dbReference type="Proteomes" id="UP000887565"/>
    </source>
</evidence>